<name>A0A8T3EBB2_9TELE</name>
<dbReference type="CDD" id="cd00112">
    <property type="entry name" value="LDLa"/>
    <property type="match status" value="1"/>
</dbReference>
<evidence type="ECO:0000256" key="15">
    <source>
        <dbReference type="ARBA" id="ARBA00022875"/>
    </source>
</evidence>
<dbReference type="PANTHER" id="PTHR45742">
    <property type="entry name" value="COMPLEMENT COMPONENT C6"/>
    <property type="match status" value="1"/>
</dbReference>
<keyword evidence="28" id="KW-1185">Reference proteome</keyword>
<dbReference type="Pfam" id="PF21195">
    <property type="entry name" value="EGF_C8A_B_C6"/>
    <property type="match status" value="1"/>
</dbReference>
<dbReference type="SMART" id="SM00192">
    <property type="entry name" value="LDLa"/>
    <property type="match status" value="1"/>
</dbReference>
<evidence type="ECO:0000256" key="2">
    <source>
        <dbReference type="ARBA" id="ARBA00004613"/>
    </source>
</evidence>
<gene>
    <name evidence="27" type="ORF">AGOR_G00010900</name>
</gene>
<proteinExistence type="inferred from homology"/>
<dbReference type="SMART" id="SM00057">
    <property type="entry name" value="FIMAC"/>
    <property type="match status" value="2"/>
</dbReference>
<comment type="caution">
    <text evidence="27">The sequence shown here is derived from an EMBL/GenBank/DDBJ whole genome shotgun (WGS) entry which is preliminary data.</text>
</comment>
<evidence type="ECO:0000256" key="12">
    <source>
        <dbReference type="ARBA" id="ARBA00022737"/>
    </source>
</evidence>
<keyword evidence="20" id="KW-0325">Glycoprotein</keyword>
<dbReference type="GO" id="GO:0005576">
    <property type="term" value="C:extracellular region"/>
    <property type="evidence" value="ECO:0007669"/>
    <property type="project" value="UniProtKB-SubCell"/>
</dbReference>
<dbReference type="InterPro" id="IPR002172">
    <property type="entry name" value="LDrepeatLR_classA_rpt"/>
</dbReference>
<evidence type="ECO:0008006" key="29">
    <source>
        <dbReference type="Google" id="ProtNLM"/>
    </source>
</evidence>
<dbReference type="PROSITE" id="PS50068">
    <property type="entry name" value="LDLRA_2"/>
    <property type="match status" value="1"/>
</dbReference>
<keyword evidence="6" id="KW-0245">EGF-like domain</keyword>
<evidence type="ECO:0000256" key="10">
    <source>
        <dbReference type="ARBA" id="ARBA00022692"/>
    </source>
</evidence>
<feature type="disulfide bond" evidence="23">
    <location>
        <begin position="919"/>
        <end position="946"/>
    </location>
</feature>
<dbReference type="InterPro" id="IPR048828">
    <property type="entry name" value="C6_KAZAL"/>
</dbReference>
<comment type="caution">
    <text evidence="23">Lacks conserved residue(s) required for the propagation of feature annotation.</text>
</comment>
<dbReference type="PANTHER" id="PTHR45742:SF4">
    <property type="entry name" value="COMPLEMENT COMPONENT C6"/>
    <property type="match status" value="1"/>
</dbReference>
<evidence type="ECO:0000256" key="6">
    <source>
        <dbReference type="ARBA" id="ARBA00022536"/>
    </source>
</evidence>
<evidence type="ECO:0000256" key="18">
    <source>
        <dbReference type="ARBA" id="ARBA00023157"/>
    </source>
</evidence>
<evidence type="ECO:0000313" key="28">
    <source>
        <dbReference type="Proteomes" id="UP000829720"/>
    </source>
</evidence>
<keyword evidence="13" id="KW-0204">Cytolysis</keyword>
<keyword evidence="16" id="KW-0473">Membrane attack complex</keyword>
<keyword evidence="21" id="KW-1053">Target membrane</keyword>
<dbReference type="InterPro" id="IPR023415">
    <property type="entry name" value="LDLR_class-A_CS"/>
</dbReference>
<dbReference type="InterPro" id="IPR048831">
    <property type="entry name" value="C8A_B_C6_EGF-like"/>
</dbReference>
<dbReference type="SUPFAM" id="SSF57535">
    <property type="entry name" value="Complement control module/SCR domain"/>
    <property type="match status" value="1"/>
</dbReference>
<dbReference type="Gene3D" id="4.10.400.10">
    <property type="entry name" value="Low-density Lipoprotein Receptor"/>
    <property type="match status" value="1"/>
</dbReference>
<dbReference type="Proteomes" id="UP000829720">
    <property type="component" value="Unassembled WGS sequence"/>
</dbReference>
<comment type="similarity">
    <text evidence="3">Belongs to the complement C6/C7/C8/C9 family.</text>
</comment>
<evidence type="ECO:0000256" key="4">
    <source>
        <dbReference type="ARBA" id="ARBA00022452"/>
    </source>
</evidence>
<evidence type="ECO:0000256" key="24">
    <source>
        <dbReference type="SAM" id="MobiDB-lite"/>
    </source>
</evidence>
<feature type="disulfide bond" evidence="23">
    <location>
        <begin position="951"/>
        <end position="994"/>
    </location>
</feature>
<evidence type="ECO:0000259" key="26">
    <source>
        <dbReference type="PROSITE" id="PS51412"/>
    </source>
</evidence>
<dbReference type="AlphaFoldDB" id="A0A8T3EBB2"/>
<evidence type="ECO:0000256" key="16">
    <source>
        <dbReference type="ARBA" id="ARBA00023058"/>
    </source>
</evidence>
<keyword evidence="10" id="KW-0812">Transmembrane</keyword>
<keyword evidence="19" id="KW-0179">Complement alternate pathway</keyword>
<reference evidence="27" key="1">
    <citation type="submission" date="2021-01" db="EMBL/GenBank/DDBJ databases">
        <authorList>
            <person name="Zahm M."/>
            <person name="Roques C."/>
            <person name="Cabau C."/>
            <person name="Klopp C."/>
            <person name="Donnadieu C."/>
            <person name="Jouanno E."/>
            <person name="Lampietro C."/>
            <person name="Louis A."/>
            <person name="Herpin A."/>
            <person name="Echchiki A."/>
            <person name="Berthelot C."/>
            <person name="Parey E."/>
            <person name="Roest-Crollius H."/>
            <person name="Braasch I."/>
            <person name="Postlethwait J."/>
            <person name="Bobe J."/>
            <person name="Montfort J."/>
            <person name="Bouchez O."/>
            <person name="Begum T."/>
            <person name="Mejri S."/>
            <person name="Adams A."/>
            <person name="Chen W.-J."/>
            <person name="Guiguen Y."/>
        </authorList>
    </citation>
    <scope>NUCLEOTIDE SEQUENCE</scope>
    <source>
        <tissue evidence="27">Blood</tissue>
    </source>
</reference>
<evidence type="ECO:0000313" key="27">
    <source>
        <dbReference type="EMBL" id="KAI1904945.1"/>
    </source>
</evidence>
<dbReference type="InterPro" id="IPR000884">
    <property type="entry name" value="TSP1_rpt"/>
</dbReference>
<dbReference type="Pfam" id="PF21288">
    <property type="entry name" value="Kazal_C6"/>
    <property type="match status" value="1"/>
</dbReference>
<dbReference type="InterPro" id="IPR020863">
    <property type="entry name" value="MACPF_CS"/>
</dbReference>
<dbReference type="GO" id="GO:0006957">
    <property type="term" value="P:complement activation, alternative pathway"/>
    <property type="evidence" value="ECO:0007669"/>
    <property type="project" value="UniProtKB-KW"/>
</dbReference>
<evidence type="ECO:0000256" key="17">
    <source>
        <dbReference type="ARBA" id="ARBA00023136"/>
    </source>
</evidence>
<organism evidence="27 28">
    <name type="scientific">Albula goreensis</name>
    <dbReference type="NCBI Taxonomy" id="1534307"/>
    <lineage>
        <taxon>Eukaryota</taxon>
        <taxon>Metazoa</taxon>
        <taxon>Chordata</taxon>
        <taxon>Craniata</taxon>
        <taxon>Vertebrata</taxon>
        <taxon>Euteleostomi</taxon>
        <taxon>Actinopterygii</taxon>
        <taxon>Neopterygii</taxon>
        <taxon>Teleostei</taxon>
        <taxon>Albuliformes</taxon>
        <taxon>Albulidae</taxon>
        <taxon>Albula</taxon>
    </lineage>
</organism>
<keyword evidence="18 23" id="KW-1015">Disulfide bond</keyword>
<dbReference type="GO" id="GO:0031640">
    <property type="term" value="P:killing of cells of another organism"/>
    <property type="evidence" value="ECO:0007669"/>
    <property type="project" value="UniProtKB-KW"/>
</dbReference>
<evidence type="ECO:0000256" key="3">
    <source>
        <dbReference type="ARBA" id="ARBA00009214"/>
    </source>
</evidence>
<evidence type="ECO:0000256" key="7">
    <source>
        <dbReference type="ARBA" id="ARBA00022537"/>
    </source>
</evidence>
<evidence type="ECO:0000256" key="22">
    <source>
        <dbReference type="PROSITE-ProRule" id="PRU00124"/>
    </source>
</evidence>
<dbReference type="InterPro" id="IPR000436">
    <property type="entry name" value="Sushi_SCR_CCP_dom"/>
</dbReference>
<dbReference type="PROSITE" id="PS50092">
    <property type="entry name" value="TSP1"/>
    <property type="match status" value="3"/>
</dbReference>
<dbReference type="SMART" id="SM00032">
    <property type="entry name" value="CCP"/>
    <property type="match status" value="2"/>
</dbReference>
<dbReference type="PRINTS" id="PR00764">
    <property type="entry name" value="COMPLEMENTC9"/>
</dbReference>
<feature type="compositionally biased region" description="Basic and acidic residues" evidence="24">
    <location>
        <begin position="25"/>
        <end position="38"/>
    </location>
</feature>
<keyword evidence="15" id="KW-0180">Complement pathway</keyword>
<dbReference type="PROSITE" id="PS00022">
    <property type="entry name" value="EGF_1"/>
    <property type="match status" value="1"/>
</dbReference>
<dbReference type="Gene3D" id="2.10.70.10">
    <property type="entry name" value="Complement Module, domain 1"/>
    <property type="match status" value="2"/>
</dbReference>
<evidence type="ECO:0000256" key="5">
    <source>
        <dbReference type="ARBA" id="ARBA00022525"/>
    </source>
</evidence>
<dbReference type="Gene3D" id="2.20.100.10">
    <property type="entry name" value="Thrombospondin type-1 (TSP1) repeat"/>
    <property type="match status" value="3"/>
</dbReference>
<evidence type="ECO:0000256" key="13">
    <source>
        <dbReference type="ARBA" id="ARBA00022852"/>
    </source>
</evidence>
<sequence>MCSAPNGRRIRPRSAGNIFQIGKPPNRDPERRESTESSRKALRAVEDCRMVVQEFNTLVALYRELVISIGEISIDCPSLRAEMHKTRTKGCEIARSAHQNLFVIYGPEDGEIDPEICRLFIQLQCCLEMYITEMLKSIFLLGSLQLHRKGKSDTDPSMDCRVEESSDAPILEDRWSPPVDCLQYCWTVCTDIDNTERDVREMKNLLSKLRETLPLPLKNQDDSSLLNLTPYPLIRQRKSFCHMMAPEGPLLALLALFWNLTLGLGCMCDHYPWTPWTACSKTCNYGTQSRHRNIRYDHYYYENMCERLCQKHDSRACNVEACPINCHLTEYGPWSHCSPCAKKQFRIRSLVRPAQFGGAECSETLMEDRACHPSTECQIERVNCKDRFKCDNGRCINPKLKCNAQNDCGDNSDERHCSQIRKVCNRIYETIPGADLMGSGYNVIAEKMRATVLDNSFFGDECSTNRSREDRKSYRIPANIESVELKVEVEEDLKGQVGPVESEPVNLSSEKTFQTPTITHKGPSGFIFIPFIFSASHFRQSSSSSSFRKTVKASQTKDSKFFRVHQVVGVSNFRTKQSDLYLSEPFLSFLNSLPLDYNYALYRQIFELFGTHYFSSGTMGGHYDLLYQYDREELKNSGLTESEANGCINEHTGFTILIFSHSRSVNKCHKNKMTEKYEGSFLKAAEKSISMVKGGRSEYAAALAWERQGAAPDSTTYKDWVESVKDNPTIVEYEALPILSLVRGFPCAVTKRRHLERALLQYMEEVDSCKCAPCPNNGRPVLSKSECLCICQTGTYGSNCEKRAPDYTSEAIDGRWSCWGPWSACDSSMRRHRVRVCNNPAPLRGGKECSGSNKQEEGCHISIFQKQDVCINDDELEKESEQEELPGLPGCSKPKPPANSYLRLDGKHYEFGEQEEVRCFTGFEMEGYQYIRCLPDGKWSDFMGACIKKVCVRPTVPDDITLQPQKEEYKIGDGMVMNCLGDGLTPSGPRFYTCEESLTWDPPVPSDIHCENDQPFIPDVSCKRGEKKDGSECVCITQEECRLYRKNLCVLDAGSGKAVMKSACAFHAGQCHGEALFYLNEGVCEVDEGRLDWARFRASMSNRSDVQEPCGSDTCYEWETCHDSKYCECKLPRDCSRDGKQVFCLEILKTRSRKTMNLCFMAAMKCARIEFDIIQEGAC</sequence>
<dbReference type="InterPro" id="IPR035976">
    <property type="entry name" value="Sushi/SCR/CCP_sf"/>
</dbReference>
<evidence type="ECO:0000256" key="11">
    <source>
        <dbReference type="ARBA" id="ARBA00022729"/>
    </source>
</evidence>
<feature type="domain" description="Sushi" evidence="25">
    <location>
        <begin position="949"/>
        <end position="1012"/>
    </location>
</feature>
<evidence type="ECO:0000256" key="20">
    <source>
        <dbReference type="ARBA" id="ARBA00023180"/>
    </source>
</evidence>
<keyword evidence="12" id="KW-0677">Repeat</keyword>
<keyword evidence="17" id="KW-0472">Membrane</keyword>
<dbReference type="GO" id="GO:0006958">
    <property type="term" value="P:complement activation, classical pathway"/>
    <property type="evidence" value="ECO:0007669"/>
    <property type="project" value="UniProtKB-KW"/>
</dbReference>
<evidence type="ECO:0000256" key="23">
    <source>
        <dbReference type="PROSITE-ProRule" id="PRU00302"/>
    </source>
</evidence>
<evidence type="ECO:0000256" key="1">
    <source>
        <dbReference type="ARBA" id="ARBA00004276"/>
    </source>
</evidence>
<dbReference type="SMART" id="SM00457">
    <property type="entry name" value="MACPF"/>
    <property type="match status" value="1"/>
</dbReference>
<evidence type="ECO:0000256" key="14">
    <source>
        <dbReference type="ARBA" id="ARBA00022859"/>
    </source>
</evidence>
<dbReference type="EMBL" id="JAERUA010000001">
    <property type="protein sequence ID" value="KAI1904945.1"/>
    <property type="molecule type" value="Genomic_DNA"/>
</dbReference>
<dbReference type="InterPro" id="IPR036055">
    <property type="entry name" value="LDL_receptor-like_sf"/>
</dbReference>
<dbReference type="Pfam" id="PF00090">
    <property type="entry name" value="TSP_1"/>
    <property type="match status" value="3"/>
</dbReference>
<comment type="subcellular location">
    <subcellularLocation>
        <location evidence="2">Secreted</location>
    </subcellularLocation>
    <subcellularLocation>
        <location evidence="1">Target cell membrane</location>
        <topology evidence="1">Multi-pass membrane protein</topology>
    </subcellularLocation>
</comment>
<dbReference type="InterPro" id="IPR001862">
    <property type="entry name" value="MAC_perforin"/>
</dbReference>
<keyword evidence="14" id="KW-0391">Immunity</keyword>
<dbReference type="CDD" id="cd00033">
    <property type="entry name" value="CCP"/>
    <property type="match status" value="2"/>
</dbReference>
<evidence type="ECO:0000256" key="21">
    <source>
        <dbReference type="ARBA" id="ARBA00023298"/>
    </source>
</evidence>
<evidence type="ECO:0000256" key="19">
    <source>
        <dbReference type="ARBA" id="ARBA00023162"/>
    </source>
</evidence>
<feature type="domain" description="Sushi" evidence="25">
    <location>
        <begin position="889"/>
        <end position="948"/>
    </location>
</feature>
<dbReference type="FunFam" id="4.10.400.10:FF:000065">
    <property type="entry name" value="Transmembrane protease serine 7"/>
    <property type="match status" value="1"/>
</dbReference>
<evidence type="ECO:0000259" key="25">
    <source>
        <dbReference type="PROSITE" id="PS50923"/>
    </source>
</evidence>
<dbReference type="Gene3D" id="3.30.60.30">
    <property type="match status" value="2"/>
</dbReference>
<keyword evidence="7" id="KW-1052">Target cell membrane</keyword>
<protein>
    <recommendedName>
        <fullName evidence="29">Complement component C6</fullName>
    </recommendedName>
</protein>
<dbReference type="GO" id="GO:0005579">
    <property type="term" value="C:membrane attack complex"/>
    <property type="evidence" value="ECO:0007669"/>
    <property type="project" value="UniProtKB-KW"/>
</dbReference>
<dbReference type="InterPro" id="IPR020864">
    <property type="entry name" value="MACPF"/>
</dbReference>
<dbReference type="SUPFAM" id="SSF57424">
    <property type="entry name" value="LDL receptor-like module"/>
    <property type="match status" value="1"/>
</dbReference>
<keyword evidence="11" id="KW-0732">Signal</keyword>
<dbReference type="Pfam" id="PF00057">
    <property type="entry name" value="Ldl_recept_a"/>
    <property type="match status" value="1"/>
</dbReference>
<dbReference type="InterPro" id="IPR003884">
    <property type="entry name" value="FacI_MAC"/>
</dbReference>
<accession>A0A8T3EBB2</accession>
<dbReference type="PROSITE" id="PS00279">
    <property type="entry name" value="MACPF_1"/>
    <property type="match status" value="1"/>
</dbReference>
<dbReference type="SUPFAM" id="SSF82895">
    <property type="entry name" value="TSP-1 type 1 repeat"/>
    <property type="match status" value="3"/>
</dbReference>
<keyword evidence="5" id="KW-0964">Secreted</keyword>
<evidence type="ECO:0000256" key="8">
    <source>
        <dbReference type="ARBA" id="ARBA00022588"/>
    </source>
</evidence>
<dbReference type="OrthoDB" id="9867095at2759"/>
<feature type="domain" description="MACPF" evidence="26">
    <location>
        <begin position="420"/>
        <end position="770"/>
    </location>
</feature>
<dbReference type="GO" id="GO:0044218">
    <property type="term" value="C:other organism cell membrane"/>
    <property type="evidence" value="ECO:0007669"/>
    <property type="project" value="UniProtKB-KW"/>
</dbReference>
<dbReference type="InterPro" id="IPR036383">
    <property type="entry name" value="TSP1_rpt_sf"/>
</dbReference>
<keyword evidence="9 23" id="KW-0768">Sushi</keyword>
<keyword evidence="8" id="KW-0399">Innate immunity</keyword>
<feature type="disulfide bond" evidence="22">
    <location>
        <begin position="390"/>
        <end position="408"/>
    </location>
</feature>
<dbReference type="PROSITE" id="PS51412">
    <property type="entry name" value="MACPF_2"/>
    <property type="match status" value="1"/>
</dbReference>
<feature type="region of interest" description="Disordered" evidence="24">
    <location>
        <begin position="1"/>
        <end position="38"/>
    </location>
</feature>
<dbReference type="InterPro" id="IPR000742">
    <property type="entry name" value="EGF"/>
</dbReference>
<dbReference type="SMART" id="SM00209">
    <property type="entry name" value="TSP1"/>
    <property type="match status" value="3"/>
</dbReference>
<dbReference type="Pfam" id="PF00084">
    <property type="entry name" value="Sushi"/>
    <property type="match status" value="2"/>
</dbReference>
<keyword evidence="4" id="KW-1134">Transmembrane beta strand</keyword>
<dbReference type="PROSITE" id="PS01209">
    <property type="entry name" value="LDLRA_1"/>
    <property type="match status" value="1"/>
</dbReference>
<dbReference type="PROSITE" id="PS50923">
    <property type="entry name" value="SUSHI"/>
    <property type="match status" value="2"/>
</dbReference>
<dbReference type="Pfam" id="PF01823">
    <property type="entry name" value="MACPF"/>
    <property type="match status" value="1"/>
</dbReference>
<evidence type="ECO:0000256" key="9">
    <source>
        <dbReference type="ARBA" id="ARBA00022659"/>
    </source>
</evidence>
<feature type="disulfide bond" evidence="22">
    <location>
        <begin position="402"/>
        <end position="417"/>
    </location>
</feature>